<dbReference type="InterPro" id="IPR023214">
    <property type="entry name" value="HAD_sf"/>
</dbReference>
<evidence type="ECO:0000256" key="2">
    <source>
        <dbReference type="ARBA" id="ARBA00022801"/>
    </source>
</evidence>
<dbReference type="InterPro" id="IPR036412">
    <property type="entry name" value="HAD-like_sf"/>
</dbReference>
<protein>
    <recommendedName>
        <fullName evidence="6">HAD family hydrolase</fullName>
    </recommendedName>
</protein>
<dbReference type="SFLD" id="SFLDG01129">
    <property type="entry name" value="C1.5:_HAD__Beta-PGM__Phosphata"/>
    <property type="match status" value="1"/>
</dbReference>
<evidence type="ECO:0008006" key="6">
    <source>
        <dbReference type="Google" id="ProtNLM"/>
    </source>
</evidence>
<dbReference type="PANTHER" id="PTHR46470:SF4">
    <property type="entry name" value="5-AMINO-6-(5-PHOSPHO-D-RIBITYLAMINO)URACIL PHOSPHATASE YIGB"/>
    <property type="match status" value="1"/>
</dbReference>
<evidence type="ECO:0000313" key="4">
    <source>
        <dbReference type="EMBL" id="GMA19167.1"/>
    </source>
</evidence>
<keyword evidence="3" id="KW-0460">Magnesium</keyword>
<dbReference type="NCBIfam" id="TIGR01549">
    <property type="entry name" value="HAD-SF-IA-v1"/>
    <property type="match status" value="1"/>
</dbReference>
<reference evidence="5" key="1">
    <citation type="journal article" date="2019" name="Int. J. Syst. Evol. Microbiol.">
        <title>The Global Catalogue of Microorganisms (GCM) 10K type strain sequencing project: providing services to taxonomists for standard genome sequencing and annotation.</title>
        <authorList>
            <consortium name="The Broad Institute Genomics Platform"/>
            <consortium name="The Broad Institute Genome Sequencing Center for Infectious Disease"/>
            <person name="Wu L."/>
            <person name="Ma J."/>
        </authorList>
    </citation>
    <scope>NUCLEOTIDE SEQUENCE [LARGE SCALE GENOMIC DNA]</scope>
    <source>
        <strain evidence="5">NBRC 105830</strain>
    </source>
</reference>
<dbReference type="InterPro" id="IPR051400">
    <property type="entry name" value="HAD-like_hydrolase"/>
</dbReference>
<evidence type="ECO:0000256" key="3">
    <source>
        <dbReference type="ARBA" id="ARBA00022842"/>
    </source>
</evidence>
<dbReference type="Gene3D" id="3.40.50.1000">
    <property type="entry name" value="HAD superfamily/HAD-like"/>
    <property type="match status" value="1"/>
</dbReference>
<dbReference type="EMBL" id="BSUJ01000001">
    <property type="protein sequence ID" value="GMA19167.1"/>
    <property type="molecule type" value="Genomic_DNA"/>
</dbReference>
<dbReference type="InterPro" id="IPR006439">
    <property type="entry name" value="HAD-SF_hydro_IA"/>
</dbReference>
<organism evidence="4 5">
    <name type="scientific">Arsenicicoccus piscis</name>
    <dbReference type="NCBI Taxonomy" id="673954"/>
    <lineage>
        <taxon>Bacteria</taxon>
        <taxon>Bacillati</taxon>
        <taxon>Actinomycetota</taxon>
        <taxon>Actinomycetes</taxon>
        <taxon>Micrococcales</taxon>
        <taxon>Intrasporangiaceae</taxon>
        <taxon>Arsenicicoccus</taxon>
    </lineage>
</organism>
<gene>
    <name evidence="4" type="ORF">GCM10025862_11880</name>
</gene>
<dbReference type="Gene3D" id="1.20.120.1600">
    <property type="match status" value="1"/>
</dbReference>
<dbReference type="SUPFAM" id="SSF56784">
    <property type="entry name" value="HAD-like"/>
    <property type="match status" value="1"/>
</dbReference>
<name>A0ABQ6HLF2_9MICO</name>
<dbReference type="PANTHER" id="PTHR46470">
    <property type="entry name" value="N-ACYLNEURAMINATE-9-PHOSPHATASE"/>
    <property type="match status" value="1"/>
</dbReference>
<keyword evidence="5" id="KW-1185">Reference proteome</keyword>
<proteinExistence type="predicted"/>
<comment type="caution">
    <text evidence="4">The sequence shown here is derived from an EMBL/GenBank/DDBJ whole genome shotgun (WGS) entry which is preliminary data.</text>
</comment>
<sequence>MTRTPGLVAAPGAALLLDIDDTLIDTRTSLRAAAARCLREVWPELTEAQARELGVRYHVDPEGYFVAYTRGDLTFEQQREGRLRAVVDDAGLAWSHADWQDFETAWAPAFTGATIVFDDVRPLLGRAAAAGVLVGALTNSSETFTTLKLQAGGLADAFSTVATTDTLGFGKPDPRAFHEACRLLGAVPERTVYVGDALDVDAVAAAQAGLTGVWLDRRGETSAPVPPEVTRVSTLDEITFAVR</sequence>
<dbReference type="RefSeq" id="WP_241441962.1">
    <property type="nucleotide sequence ID" value="NZ_BSUJ01000001.1"/>
</dbReference>
<accession>A0ABQ6HLF2</accession>
<dbReference type="SFLD" id="SFLDS00003">
    <property type="entry name" value="Haloacid_Dehalogenase"/>
    <property type="match status" value="1"/>
</dbReference>
<dbReference type="Pfam" id="PF00702">
    <property type="entry name" value="Hydrolase"/>
    <property type="match status" value="1"/>
</dbReference>
<evidence type="ECO:0000256" key="1">
    <source>
        <dbReference type="ARBA" id="ARBA00001946"/>
    </source>
</evidence>
<dbReference type="Proteomes" id="UP001157109">
    <property type="component" value="Unassembled WGS sequence"/>
</dbReference>
<comment type="cofactor">
    <cofactor evidence="1">
        <name>Mg(2+)</name>
        <dbReference type="ChEBI" id="CHEBI:18420"/>
    </cofactor>
</comment>
<keyword evidence="2" id="KW-0378">Hydrolase</keyword>
<evidence type="ECO:0000313" key="5">
    <source>
        <dbReference type="Proteomes" id="UP001157109"/>
    </source>
</evidence>